<protein>
    <submittedName>
        <fullName evidence="4">Glycosyl transferase group 1</fullName>
    </submittedName>
</protein>
<dbReference type="SUPFAM" id="SSF53756">
    <property type="entry name" value="UDP-Glycosyltransferase/glycogen phosphorylase"/>
    <property type="match status" value="1"/>
</dbReference>
<dbReference type="Gene3D" id="3.40.50.2000">
    <property type="entry name" value="Glycogen Phosphorylase B"/>
    <property type="match status" value="2"/>
</dbReference>
<dbReference type="CDD" id="cd03801">
    <property type="entry name" value="GT4_PimA-like"/>
    <property type="match status" value="1"/>
</dbReference>
<proteinExistence type="predicted"/>
<feature type="region of interest" description="Disordered" evidence="1">
    <location>
        <begin position="411"/>
        <end position="436"/>
    </location>
</feature>
<evidence type="ECO:0000259" key="3">
    <source>
        <dbReference type="Pfam" id="PF13579"/>
    </source>
</evidence>
<dbReference type="PANTHER" id="PTHR45947:SF3">
    <property type="entry name" value="SULFOQUINOVOSYL TRANSFERASE SQD2"/>
    <property type="match status" value="1"/>
</dbReference>
<dbReference type="eggNOG" id="COG0438">
    <property type="taxonomic scope" value="Bacteria"/>
</dbReference>
<dbReference type="InParanoid" id="D1C7T4"/>
<dbReference type="InterPro" id="IPR050194">
    <property type="entry name" value="Glycosyltransferase_grp1"/>
</dbReference>
<dbReference type="HOGENOM" id="CLU_009583_2_2_0"/>
<dbReference type="AlphaFoldDB" id="D1C7T4"/>
<evidence type="ECO:0000259" key="2">
    <source>
        <dbReference type="Pfam" id="PF00534"/>
    </source>
</evidence>
<feature type="domain" description="Glycosyl transferase family 1" evidence="2">
    <location>
        <begin position="212"/>
        <end position="369"/>
    </location>
</feature>
<keyword evidence="5" id="KW-1185">Reference proteome</keyword>
<dbReference type="EMBL" id="CP001823">
    <property type="protein sequence ID" value="ACZ37917.1"/>
    <property type="molecule type" value="Genomic_DNA"/>
</dbReference>
<organism evidence="4 5">
    <name type="scientific">Sphaerobacter thermophilus (strain ATCC 49802 / DSM 20745 / KCCM 41009 / NCIMB 13125 / S 6022)</name>
    <dbReference type="NCBI Taxonomy" id="479434"/>
    <lineage>
        <taxon>Bacteria</taxon>
        <taxon>Pseudomonadati</taxon>
        <taxon>Thermomicrobiota</taxon>
        <taxon>Thermomicrobia</taxon>
        <taxon>Sphaerobacterales</taxon>
        <taxon>Sphaerobacterineae</taxon>
        <taxon>Sphaerobacteraceae</taxon>
        <taxon>Sphaerobacter</taxon>
    </lineage>
</organism>
<accession>D1C7T4</accession>
<keyword evidence="4" id="KW-0808">Transferase</keyword>
<dbReference type="InterPro" id="IPR001296">
    <property type="entry name" value="Glyco_trans_1"/>
</dbReference>
<dbReference type="CAZy" id="GT4">
    <property type="family name" value="Glycosyltransferase Family 4"/>
</dbReference>
<dbReference type="STRING" id="479434.Sthe_0479"/>
<dbReference type="Proteomes" id="UP000002027">
    <property type="component" value="Chromosome 1"/>
</dbReference>
<dbReference type="InterPro" id="IPR028098">
    <property type="entry name" value="Glyco_trans_4-like_N"/>
</dbReference>
<dbReference type="Pfam" id="PF00534">
    <property type="entry name" value="Glycos_transf_1"/>
    <property type="match status" value="1"/>
</dbReference>
<reference evidence="4 5" key="2">
    <citation type="journal article" date="2010" name="Stand. Genomic Sci.">
        <title>Complete genome sequence of Desulfohalobium retbaense type strain (HR(100)).</title>
        <authorList>
            <person name="Spring S."/>
            <person name="Nolan M."/>
            <person name="Lapidus A."/>
            <person name="Glavina Del Rio T."/>
            <person name="Copeland A."/>
            <person name="Tice H."/>
            <person name="Cheng J.F."/>
            <person name="Lucas S."/>
            <person name="Land M."/>
            <person name="Chen F."/>
            <person name="Bruce D."/>
            <person name="Goodwin L."/>
            <person name="Pitluck S."/>
            <person name="Ivanova N."/>
            <person name="Mavromatis K."/>
            <person name="Mikhailova N."/>
            <person name="Pati A."/>
            <person name="Chen A."/>
            <person name="Palaniappan K."/>
            <person name="Hauser L."/>
            <person name="Chang Y.J."/>
            <person name="Jeffries C.D."/>
            <person name="Munk C."/>
            <person name="Kiss H."/>
            <person name="Chain P."/>
            <person name="Han C."/>
            <person name="Brettin T."/>
            <person name="Detter J.C."/>
            <person name="Schuler E."/>
            <person name="Goker M."/>
            <person name="Rohde M."/>
            <person name="Bristow J."/>
            <person name="Eisen J.A."/>
            <person name="Markowitz V."/>
            <person name="Hugenholtz P."/>
            <person name="Kyrpides N.C."/>
            <person name="Klenk H.P."/>
        </authorList>
    </citation>
    <scope>NUCLEOTIDE SEQUENCE [LARGE SCALE GENOMIC DNA]</scope>
    <source>
        <strain evidence="5">ATCC 49802 / DSM 20745 / S 6022</strain>
    </source>
</reference>
<feature type="domain" description="Glycosyltransferase subfamily 4-like N-terminal" evidence="3">
    <location>
        <begin position="27"/>
        <end position="193"/>
    </location>
</feature>
<name>D1C7T4_SPHTD</name>
<dbReference type="PANTHER" id="PTHR45947">
    <property type="entry name" value="SULFOQUINOVOSYL TRANSFERASE SQD2"/>
    <property type="match status" value="1"/>
</dbReference>
<gene>
    <name evidence="4" type="ordered locus">Sthe_0479</name>
</gene>
<evidence type="ECO:0000313" key="4">
    <source>
        <dbReference type="EMBL" id="ACZ37917.1"/>
    </source>
</evidence>
<dbReference type="GO" id="GO:0016757">
    <property type="term" value="F:glycosyltransferase activity"/>
    <property type="evidence" value="ECO:0007669"/>
    <property type="project" value="InterPro"/>
</dbReference>
<dbReference type="KEGG" id="sti:Sthe_0479"/>
<dbReference type="Pfam" id="PF13579">
    <property type="entry name" value="Glyco_trans_4_4"/>
    <property type="match status" value="1"/>
</dbReference>
<reference evidence="5" key="1">
    <citation type="submission" date="2009-11" db="EMBL/GenBank/DDBJ databases">
        <title>The complete chromosome 1 of Sphaerobacter thermophilus DSM 20745.</title>
        <authorList>
            <person name="Lucas S."/>
            <person name="Copeland A."/>
            <person name="Lapidus A."/>
            <person name="Glavina del Rio T."/>
            <person name="Dalin E."/>
            <person name="Tice H."/>
            <person name="Bruce D."/>
            <person name="Goodwin L."/>
            <person name="Pitluck S."/>
            <person name="Kyrpides N."/>
            <person name="Mavromatis K."/>
            <person name="Ivanova N."/>
            <person name="Mikhailova N."/>
            <person name="LaButti K.M."/>
            <person name="Clum A."/>
            <person name="Sun H.I."/>
            <person name="Brettin T."/>
            <person name="Detter J.C."/>
            <person name="Han C."/>
            <person name="Larimer F."/>
            <person name="Land M."/>
            <person name="Hauser L."/>
            <person name="Markowitz V."/>
            <person name="Cheng J.F."/>
            <person name="Hugenholtz P."/>
            <person name="Woyke T."/>
            <person name="Wu D."/>
            <person name="Steenblock K."/>
            <person name="Schneider S."/>
            <person name="Pukall R."/>
            <person name="Goeker M."/>
            <person name="Klenk H.P."/>
            <person name="Eisen J.A."/>
        </authorList>
    </citation>
    <scope>NUCLEOTIDE SEQUENCE [LARGE SCALE GENOMIC DNA]</scope>
    <source>
        <strain evidence="5">ATCC 49802 / DSM 20745 / S 6022</strain>
    </source>
</reference>
<sequence length="436" mass="48517">MSPIPGKLTRPLRVLMIAPTSFFADYGCHVRIYEETRALLELGHQVTICTYHNGNDVPGLDIRRSLDVPWRKRIVVGSSRHKLYLDAVLSLEVLRTALRIRPDLIHAHLHEGALIGGVLARLIRRPLVFDYQGSLTEEMLDHGFLRRNGRVQAAVRRLEHLIDRLPDHIIASTDNARSRLLKRGYPPERVTTVLDAVDTDRFSPAAVTDAERAELRQLFGIPESARVIVYLGLLAPYQGADLLLEAAQRVLTHEPNAFFLVMGFPGNERYRLKAESLGLGRHMSFPGRIPYAEAPRYLALGEVAVAPKMSLTEGNGKLYNYMAMGLPVVAFDAPANREILGDLGVYAPLGDAAAFADRILWLLERPEQAVARGVRLRERAIAHLSWRTRVHELLAVYGKILGTCPARAPQGHPTLTANGRVPEAAPVDEETPARTR</sequence>
<evidence type="ECO:0000313" key="5">
    <source>
        <dbReference type="Proteomes" id="UP000002027"/>
    </source>
</evidence>
<evidence type="ECO:0000256" key="1">
    <source>
        <dbReference type="SAM" id="MobiDB-lite"/>
    </source>
</evidence>